<dbReference type="InterPro" id="IPR039869">
    <property type="entry name" value="UBTD1/2"/>
</dbReference>
<dbReference type="InterPro" id="IPR013087">
    <property type="entry name" value="Znf_C2H2_type"/>
</dbReference>
<dbReference type="SUPFAM" id="SSF54236">
    <property type="entry name" value="Ubiquitin-like"/>
    <property type="match status" value="1"/>
</dbReference>
<evidence type="ECO:0000256" key="1">
    <source>
        <dbReference type="SAM" id="MobiDB-lite"/>
    </source>
</evidence>
<proteinExistence type="predicted"/>
<keyword evidence="2" id="KW-1133">Transmembrane helix</keyword>
<dbReference type="Pfam" id="PF16455">
    <property type="entry name" value="UBD"/>
    <property type="match status" value="1"/>
</dbReference>
<feature type="domain" description="Ubiquitin-like" evidence="3">
    <location>
        <begin position="251"/>
        <end position="309"/>
    </location>
</feature>
<keyword evidence="2" id="KW-0812">Transmembrane</keyword>
<feature type="region of interest" description="Disordered" evidence="1">
    <location>
        <begin position="1683"/>
        <end position="1704"/>
    </location>
</feature>
<evidence type="ECO:0000259" key="3">
    <source>
        <dbReference type="PROSITE" id="PS50053"/>
    </source>
</evidence>
<evidence type="ECO:0000313" key="5">
    <source>
        <dbReference type="Proteomes" id="UP000267029"/>
    </source>
</evidence>
<dbReference type="PANTHER" id="PTHR13609">
    <property type="entry name" value="UBIQUITIN DOMAIN CONTAINING 1 PROTEIN-RELATED"/>
    <property type="match status" value="1"/>
</dbReference>
<dbReference type="PROSITE" id="PS50053">
    <property type="entry name" value="UBIQUITIN_2"/>
    <property type="match status" value="1"/>
</dbReference>
<dbReference type="SMART" id="SM00213">
    <property type="entry name" value="UBQ"/>
    <property type="match status" value="1"/>
</dbReference>
<keyword evidence="5" id="KW-1185">Reference proteome</keyword>
<evidence type="ECO:0000313" key="4">
    <source>
        <dbReference type="EMBL" id="VDD82037.1"/>
    </source>
</evidence>
<feature type="transmembrane region" description="Helical" evidence="2">
    <location>
        <begin position="351"/>
        <end position="376"/>
    </location>
</feature>
<feature type="region of interest" description="Disordered" evidence="1">
    <location>
        <begin position="1"/>
        <end position="23"/>
    </location>
</feature>
<organism evidence="4 5">
    <name type="scientific">Mesocestoides corti</name>
    <name type="common">Flatworm</name>
    <dbReference type="NCBI Taxonomy" id="53468"/>
    <lineage>
        <taxon>Eukaryota</taxon>
        <taxon>Metazoa</taxon>
        <taxon>Spiralia</taxon>
        <taxon>Lophotrochozoa</taxon>
        <taxon>Platyhelminthes</taxon>
        <taxon>Cestoda</taxon>
        <taxon>Eucestoda</taxon>
        <taxon>Cyclophyllidea</taxon>
        <taxon>Mesocestoididae</taxon>
        <taxon>Mesocestoides</taxon>
    </lineage>
</organism>
<dbReference type="Pfam" id="PF00240">
    <property type="entry name" value="ubiquitin"/>
    <property type="match status" value="1"/>
</dbReference>
<feature type="compositionally biased region" description="Low complexity" evidence="1">
    <location>
        <begin position="132"/>
        <end position="148"/>
    </location>
</feature>
<accession>A0A158QVJ5</accession>
<name>A0A158QVJ5_MESCO</name>
<feature type="compositionally biased region" description="Polar residues" evidence="1">
    <location>
        <begin position="1683"/>
        <end position="1700"/>
    </location>
</feature>
<dbReference type="InterPro" id="IPR032752">
    <property type="entry name" value="DC-UbP/UBTD2_N"/>
</dbReference>
<feature type="compositionally biased region" description="Low complexity" evidence="1">
    <location>
        <begin position="183"/>
        <end position="195"/>
    </location>
</feature>
<dbReference type="InterPro" id="IPR029033">
    <property type="entry name" value="His_PPase_superfam"/>
</dbReference>
<dbReference type="InterPro" id="IPR000626">
    <property type="entry name" value="Ubiquitin-like_dom"/>
</dbReference>
<dbReference type="OrthoDB" id="6253480at2759"/>
<keyword evidence="2" id="KW-0472">Membrane</keyword>
<feature type="region of interest" description="Disordered" evidence="1">
    <location>
        <begin position="128"/>
        <end position="201"/>
    </location>
</feature>
<dbReference type="SUPFAM" id="SSF53254">
    <property type="entry name" value="Phosphoglycerate mutase-like"/>
    <property type="match status" value="1"/>
</dbReference>
<feature type="region of interest" description="Disordered" evidence="1">
    <location>
        <begin position="901"/>
        <end position="940"/>
    </location>
</feature>
<feature type="compositionally biased region" description="Polar residues" evidence="1">
    <location>
        <begin position="149"/>
        <end position="168"/>
    </location>
</feature>
<gene>
    <name evidence="4" type="ORF">MCOS_LOCUS8040</name>
</gene>
<dbReference type="SMART" id="SM00355">
    <property type="entry name" value="ZnF_C2H2"/>
    <property type="match status" value="3"/>
</dbReference>
<dbReference type="InterPro" id="IPR038169">
    <property type="entry name" value="DC-UbP/UBTD2_N_sf"/>
</dbReference>
<dbReference type="InterPro" id="IPR029071">
    <property type="entry name" value="Ubiquitin-like_domsf"/>
</dbReference>
<dbReference type="CDD" id="cd01794">
    <property type="entry name" value="Ubl_UBTD"/>
    <property type="match status" value="1"/>
</dbReference>
<dbReference type="Gene3D" id="1.20.225.20">
    <property type="entry name" value="Ub domain-containing protein, DC-UbP/UBTD2, N-terminal domain"/>
    <property type="match status" value="1"/>
</dbReference>
<dbReference type="EMBL" id="UXSR01005443">
    <property type="protein sequence ID" value="VDD82037.1"/>
    <property type="molecule type" value="Genomic_DNA"/>
</dbReference>
<evidence type="ECO:0000256" key="2">
    <source>
        <dbReference type="SAM" id="Phobius"/>
    </source>
</evidence>
<protein>
    <recommendedName>
        <fullName evidence="3">Ubiquitin-like domain-containing protein</fullName>
    </recommendedName>
</protein>
<sequence>MGNRLHRSAVPSDRGGNNNWTTPRIAVGKNQPLKRGAVRWRSSQPIYESHLKQKRDEFWDTAPAFEGRQEIWDALRSAAEASERGDHELAQAIIDSASIILPTGTLSECYDELGNRYQLPVFVLSRPTNLEPDPSGAASPGDPAASPSETTAAITHADSANNPLSPSGDSDEENEGVTVVSLHTPHSPPVTSTVPRLSPTHGPFHTFSRLFRRRRRVHTLSRIVRRKRGAGRNPHGSDSAMLATGMPTAPFDLRVRLSTGDEHTLPVSGSQSVLEVKRQLATLIGWPPDRQRWYCAGVALRDGLRIADCPSGIAPPLSFVVQVVVHSPFEPESSWAQHHRLRKFLQKTQKFHTLCLFLSAVAIILLLFQLVMFLIAKYGSSEDELHVAQAVLDSKLFQRPVIEKVVEHSSNLLNSSVSLKVFMPSKHLCGFPVSKISEGLQGKPGVIGTLVLLKGGVAPSWVTSKSTILPGNATKVPSLSFDVYASVFCAKKLLSQLPNPHLLRYITFLERAVAVPLSLPEKADINRVEFCSKHLASVNPRSSTSAAHALIRAFAVGSQLAEVYRLQPLAPDTLPLHVTTLPSLHSRLEGLAVLTAVLTSLAGTDEALFQAYLEALKLPKNDSAIPLNNETLNRPQTTYRSSSQFSCDCPRLYLVHSIAERQRAILMASLRQEATRIQADLVRTAAASSSASSFLASLSPSNFSHSDWPHQALAAVTGALCNHSLPLAAFPNPTGPAPTISICSVGNASSRSDCISEDIVQRLWEVTAYADKAMWTSPAQQQFSKLSSYPFLRIIEKQVAGVKTRPNATPESPWLHVYSGQPDSIALMLRALNLTYSSTHRTAGRFVVEVYAGDPPNLRFLVDDNDITPELGFCGGSGGVCSADRFTAYLASQGFWRFASSRKPHNSSETPGQARSEMEQEEESQEPQNDRNNSAIADAPPRRLTQFRFSQALIAPPQRPRRVNSVDYEDPSALFHVLVPALRKAQIFFSENELREKCLRLRIGVIERRDLMKVIRQIFEYPEDRPRMYSNISRSPCQKVTPHTAEEIMRARRQRKAALLSKSALVIEAMLVRNTQRQVFGTLGKLHMYMDRERIDESMDAFDLMQLQRVGRPHVFQHSRARFVCIFCNVECATIAALQAHLISQKHHFLNLPEIWSLAIDKIRQYEITIAINRGTLKSTESSPYVTTYPTQEPAVDDANDEVAWLSANNAESGSTEGEKVNNSLEPVIAHYTTCLFCGKKIDSAEIREGHSCTNQLDEFIEVEIDHFNTHGSPLVCLLCDCRVFDSPEALMVHAVGQHCVRPDPQTCPLCDSRLASTDTDCHRIDENIQQHVLDRHLCQIHLPHLEVIGRLFHSFGEVIAPKEMLTASTASMNSLIRSYRSLLHRCCFEAGQPAGSGPPYPFEHWRPQRSRATTKNFTALSTSDKLKYQRPQRLRARRACLYDPRKIYTSLYASWLRRCATIRWSIFSHLGRPATLWCPYTAETMPQMIAHVVGVHGGNYLLQPGLRAALQRHLDKTKRREGGALGESVVDDFGRPSNFVSDEALAQQRRSVAPVFKNTLDVSVGCQLPGVNPIGFDKKRPKFRLSLAEDLEVAAVHQGVLDKVKRTFGKLDPLVPCCRINKQCASDETSEDITETFSSRVTVSKPSIFRGVVTKTSQDSLETVNLDDKQVRKTLYSVSSRKSQTKQEAQVQKDTSSVMDSRRSQQNDLVEKVFCRLCLEGPMSSDAALADHINEFHLSAYAERVERVKKRGSFVETVDSMRTCFQCYRVVESFIALQVSLANRDRESQIIEAVKEASEKSDQHVRHYLEAQGYLAEIDVVQLLPPVSLDAKASSIFQTVHAGLAIAVHAEEIREVRSAIVAGHAATRMPASYLLECMRAHERRHVQQIRQEHFNMPKFKAIVDSRPNGLKERQNKNKLFVALCESSAEYRDLVRKRIDDECEVLDQLIDMELDVPLRDYRKTIRGKAERAKNLEDDEELQSAAATVRMFELFREIGERLARVQEATSE</sequence>
<reference evidence="4 5" key="1">
    <citation type="submission" date="2018-10" db="EMBL/GenBank/DDBJ databases">
        <authorList>
            <consortium name="Pathogen Informatics"/>
        </authorList>
    </citation>
    <scope>NUCLEOTIDE SEQUENCE [LARGE SCALE GENOMIC DNA]</scope>
</reference>
<dbReference type="Gene3D" id="3.40.50.1240">
    <property type="entry name" value="Phosphoglycerate mutase-like"/>
    <property type="match status" value="1"/>
</dbReference>
<dbReference type="Proteomes" id="UP000267029">
    <property type="component" value="Unassembled WGS sequence"/>
</dbReference>
<dbReference type="STRING" id="53468.A0A158QVJ5"/>
<dbReference type="Gene3D" id="3.10.20.90">
    <property type="entry name" value="Phosphatidylinositol 3-kinase Catalytic Subunit, Chain A, domain 1"/>
    <property type="match status" value="1"/>
</dbReference>